<dbReference type="EMBL" id="JAMTCJ010000004">
    <property type="protein sequence ID" value="MCP2178449.1"/>
    <property type="molecule type" value="Genomic_DNA"/>
</dbReference>
<evidence type="ECO:0000313" key="2">
    <source>
        <dbReference type="Proteomes" id="UP001206895"/>
    </source>
</evidence>
<dbReference type="Proteomes" id="UP001206895">
    <property type="component" value="Unassembled WGS sequence"/>
</dbReference>
<sequence>MIELWRAHMCGVCLTLRDRHGQWARATLNTDAIAASVLLEAQQPISDSRVRAGRCALRGMQPAEVISANSLSVRIGAATSLTLAAAKAADEVGEHELNSSGHTRARAAVARGVVGPLRRHAGRDPAVGTALDTAGVIERITGQAAIEQRSVDLDEIVAETERACAEVFAATADLAGRPDNRARLATIGAAFGRCGHLVDAVEDRRADRASGAYNLIDATGVSIEEVHTECRRLHRVISDEIGRLELRDDRLVRAMLVRGLGHSISDAFAPAAPSATGASRAGSGPRALLAVGAALCAVGPGPSAADGSEEGWCARVGKDCGGDCCGDCCCDGCDCCDCGDCCDCS</sequence>
<evidence type="ECO:0008006" key="3">
    <source>
        <dbReference type="Google" id="ProtNLM"/>
    </source>
</evidence>
<gene>
    <name evidence="1" type="ORF">LX13_004290</name>
</gene>
<dbReference type="InterPro" id="IPR043740">
    <property type="entry name" value="DUF5685"/>
</dbReference>
<organism evidence="1 2">
    <name type="scientific">Williamsia maris</name>
    <dbReference type="NCBI Taxonomy" id="72806"/>
    <lineage>
        <taxon>Bacteria</taxon>
        <taxon>Bacillati</taxon>
        <taxon>Actinomycetota</taxon>
        <taxon>Actinomycetes</taxon>
        <taxon>Mycobacteriales</taxon>
        <taxon>Nocardiaceae</taxon>
        <taxon>Williamsia</taxon>
    </lineage>
</organism>
<reference evidence="1 2" key="1">
    <citation type="submission" date="2022-06" db="EMBL/GenBank/DDBJ databases">
        <title>Genomic Encyclopedia of Archaeal and Bacterial Type Strains, Phase II (KMG-II): from individual species to whole genera.</title>
        <authorList>
            <person name="Goeker M."/>
        </authorList>
    </citation>
    <scope>NUCLEOTIDE SEQUENCE [LARGE SCALE GENOMIC DNA]</scope>
    <source>
        <strain evidence="1 2">DSM 44693</strain>
    </source>
</reference>
<proteinExistence type="predicted"/>
<accession>A0ABT1HKI2</accession>
<comment type="caution">
    <text evidence="1">The sequence shown here is derived from an EMBL/GenBank/DDBJ whole genome shotgun (WGS) entry which is preliminary data.</text>
</comment>
<protein>
    <recommendedName>
        <fullName evidence="3">Regulatory protein</fullName>
    </recommendedName>
</protein>
<evidence type="ECO:0000313" key="1">
    <source>
        <dbReference type="EMBL" id="MCP2178449.1"/>
    </source>
</evidence>
<name>A0ABT1HKI2_9NOCA</name>
<dbReference type="Pfam" id="PF18937">
    <property type="entry name" value="DUF5685"/>
    <property type="match status" value="1"/>
</dbReference>
<keyword evidence="2" id="KW-1185">Reference proteome</keyword>
<dbReference type="RefSeq" id="WP_253663352.1">
    <property type="nucleotide sequence ID" value="NZ_BAAAJQ010000003.1"/>
</dbReference>